<dbReference type="RefSeq" id="WP_024318982.1">
    <property type="nucleotide sequence ID" value="NZ_ATTO01000136.1"/>
</dbReference>
<name>W6RHI6_9HYPH</name>
<geneLocation type="plasmid" evidence="1">
    <name>pLPU83b</name>
</geneLocation>
<keyword evidence="2" id="KW-1185">Reference proteome</keyword>
<reference evidence="1" key="1">
    <citation type="submission" date="2013-11" db="EMBL/GenBank/DDBJ databases">
        <title>Draft genome sequence of the broad-host-range Rhizobium sp. LPU83 strain, a member of the low-genetic diversity Oregon-like Rhizobium sp. group.</title>
        <authorList>
            <person name="Wibberg D."/>
            <person name="Puehler A."/>
            <person name="Schlueter A."/>
        </authorList>
    </citation>
    <scope>NUCLEOTIDE SEQUENCE [LARGE SCALE GENOMIC DNA]</scope>
    <source>
        <strain evidence="1">LPU83</strain>
        <plasmid evidence="1">pLPU83b</plasmid>
    </source>
</reference>
<dbReference type="Proteomes" id="UP000019443">
    <property type="component" value="Unassembled WGS sequence"/>
</dbReference>
<dbReference type="AlphaFoldDB" id="W6RHI6"/>
<evidence type="ECO:0000313" key="2">
    <source>
        <dbReference type="Proteomes" id="UP000019443"/>
    </source>
</evidence>
<keyword evidence="1" id="KW-0614">Plasmid</keyword>
<dbReference type="EMBL" id="CBYB010000032">
    <property type="protein sequence ID" value="CDM60274.1"/>
    <property type="molecule type" value="Genomic_DNA"/>
</dbReference>
<sequence length="146" mass="16786">MSRLFAVTKSLDEIVAHFTVDMAPALEVPSETVEGTPGLIVLEKDGLRLLKSIPWGFPRQTRDMRREGEPPSRIGLVADLTNPLWDRIVVHLICHWPRKGSTDDGVWRPRIRRKHLHLWNLRAPTFGMGVKDRELRCFFKSPVSVR</sequence>
<proteinExistence type="predicted"/>
<comment type="caution">
    <text evidence="1">The sequence shown here is derived from an EMBL/GenBank/DDBJ whole genome shotgun (WGS) entry which is preliminary data.</text>
</comment>
<gene>
    <name evidence="1" type="ORF">LPU83_pLPU83b_0285</name>
</gene>
<organism evidence="1 2">
    <name type="scientific">Rhizobium favelukesii</name>
    <dbReference type="NCBI Taxonomy" id="348824"/>
    <lineage>
        <taxon>Bacteria</taxon>
        <taxon>Pseudomonadati</taxon>
        <taxon>Pseudomonadota</taxon>
        <taxon>Alphaproteobacteria</taxon>
        <taxon>Hyphomicrobiales</taxon>
        <taxon>Rhizobiaceae</taxon>
        <taxon>Rhizobium/Agrobacterium group</taxon>
        <taxon>Rhizobium</taxon>
    </lineage>
</organism>
<evidence type="ECO:0000313" key="1">
    <source>
        <dbReference type="EMBL" id="CDM60274.1"/>
    </source>
</evidence>
<accession>W6RHI6</accession>
<protein>
    <submittedName>
        <fullName evidence="1">Uncharacterized protein</fullName>
    </submittedName>
</protein>